<dbReference type="PIRSF" id="PIRSF033239">
    <property type="entry name" value="ExoD"/>
    <property type="match status" value="1"/>
</dbReference>
<comment type="caution">
    <text evidence="2">The sequence shown here is derived from an EMBL/GenBank/DDBJ whole genome shotgun (WGS) entry which is preliminary data.</text>
</comment>
<keyword evidence="3" id="KW-1185">Reference proteome</keyword>
<protein>
    <recommendedName>
        <fullName evidence="4">Exopolysaccharide synthesis protein ExoD</fullName>
    </recommendedName>
</protein>
<dbReference type="InParanoid" id="A0A4R2PL19"/>
<evidence type="ECO:0000313" key="3">
    <source>
        <dbReference type="Proteomes" id="UP000295399"/>
    </source>
</evidence>
<evidence type="ECO:0008006" key="4">
    <source>
        <dbReference type="Google" id="ProtNLM"/>
    </source>
</evidence>
<accession>A0A4R2PL19</accession>
<evidence type="ECO:0000256" key="1">
    <source>
        <dbReference type="SAM" id="Phobius"/>
    </source>
</evidence>
<sequence>MTESEFQSEDELAALIDMIGDGDPDETVSLQTILESVGERGFGSMFMLLGLTMVLPLGALPGVPMLLGLVVSLVAVQLVIGRRTVWLPRRLRQLSVRRGRLQPVPVWVHRLAERIDGLMGRRMTWAAGPLGQRAAAGLCILLAASTVPLGLIPFGVAVPGLAITVFGLAILGRDGLVMIIGAAFTLAATAALAIVFL</sequence>
<dbReference type="Proteomes" id="UP000295399">
    <property type="component" value="Unassembled WGS sequence"/>
</dbReference>
<feature type="transmembrane region" description="Helical" evidence="1">
    <location>
        <begin position="150"/>
        <end position="171"/>
    </location>
</feature>
<reference evidence="2 3" key="1">
    <citation type="submission" date="2019-03" db="EMBL/GenBank/DDBJ databases">
        <title>Genomic Encyclopedia of Type Strains, Phase IV (KMG-IV): sequencing the most valuable type-strain genomes for metagenomic binning, comparative biology and taxonomic classification.</title>
        <authorList>
            <person name="Goeker M."/>
        </authorList>
    </citation>
    <scope>NUCLEOTIDE SEQUENCE [LARGE SCALE GENOMIC DNA]</scope>
    <source>
        <strain evidence="2 3">DSM 2132</strain>
    </source>
</reference>
<dbReference type="PANTHER" id="PTHR41795:SF1">
    <property type="entry name" value="EXOPOLYSACCHARIDE SYNTHESIS PROTEIN"/>
    <property type="match status" value="1"/>
</dbReference>
<dbReference type="RefSeq" id="WP_165878742.1">
    <property type="nucleotide sequence ID" value="NZ_JACIGF010000003.1"/>
</dbReference>
<feature type="transmembrane region" description="Helical" evidence="1">
    <location>
        <begin position="65"/>
        <end position="85"/>
    </location>
</feature>
<keyword evidence="1" id="KW-0472">Membrane</keyword>
<proteinExistence type="predicted"/>
<name>A0A4R2PL19_RHOSA</name>
<dbReference type="AlphaFoldDB" id="A0A4R2PL19"/>
<organism evidence="2 3">
    <name type="scientific">Rhodothalassium salexigens DSM 2132</name>
    <dbReference type="NCBI Taxonomy" id="1188247"/>
    <lineage>
        <taxon>Bacteria</taxon>
        <taxon>Pseudomonadati</taxon>
        <taxon>Pseudomonadota</taxon>
        <taxon>Alphaproteobacteria</taxon>
        <taxon>Rhodothalassiales</taxon>
        <taxon>Rhodothalassiaceae</taxon>
        <taxon>Rhodothalassium</taxon>
    </lineage>
</organism>
<gene>
    <name evidence="2" type="ORF">EV659_103176</name>
</gene>
<dbReference type="Pfam" id="PF06055">
    <property type="entry name" value="ExoD"/>
    <property type="match status" value="1"/>
</dbReference>
<dbReference type="EMBL" id="SLXO01000003">
    <property type="protein sequence ID" value="TCP36289.1"/>
    <property type="molecule type" value="Genomic_DNA"/>
</dbReference>
<keyword evidence="1" id="KW-0812">Transmembrane</keyword>
<evidence type="ECO:0000313" key="2">
    <source>
        <dbReference type="EMBL" id="TCP36289.1"/>
    </source>
</evidence>
<dbReference type="PANTHER" id="PTHR41795">
    <property type="entry name" value="EXOPOLYSACCHARIDE SYNTHESIS PROTEIN"/>
    <property type="match status" value="1"/>
</dbReference>
<feature type="transmembrane region" description="Helical" evidence="1">
    <location>
        <begin position="176"/>
        <end position="196"/>
    </location>
</feature>
<keyword evidence="1" id="KW-1133">Transmembrane helix</keyword>
<dbReference type="InterPro" id="IPR010331">
    <property type="entry name" value="ExoD"/>
</dbReference>